<dbReference type="EMBL" id="MN739298">
    <property type="protein sequence ID" value="QHS97481.1"/>
    <property type="molecule type" value="Genomic_DNA"/>
</dbReference>
<evidence type="ECO:0000313" key="2">
    <source>
        <dbReference type="EMBL" id="QHS97481.1"/>
    </source>
</evidence>
<feature type="coiled-coil region" evidence="1">
    <location>
        <begin position="469"/>
        <end position="496"/>
    </location>
</feature>
<evidence type="ECO:0000256" key="1">
    <source>
        <dbReference type="SAM" id="Coils"/>
    </source>
</evidence>
<dbReference type="AlphaFoldDB" id="A0A6C0C054"/>
<organism evidence="2">
    <name type="scientific">viral metagenome</name>
    <dbReference type="NCBI Taxonomy" id="1070528"/>
    <lineage>
        <taxon>unclassified sequences</taxon>
        <taxon>metagenomes</taxon>
        <taxon>organismal metagenomes</taxon>
    </lineage>
</organism>
<protein>
    <submittedName>
        <fullName evidence="2">Uncharacterized protein</fullName>
    </submittedName>
</protein>
<keyword evidence="1" id="KW-0175">Coiled coil</keyword>
<proteinExistence type="predicted"/>
<name>A0A6C0C054_9ZZZZ</name>
<sequence length="542" mass="66041">MDKKYLNSFYIFYTMSSLALSEEEGGIKKEELIASIDKLYLEYSDNNDVIKKLKYYLDNQLPNLLNKFIDREKEKKYIEKEVTEFTNNFLNTGGYEYYYIKKTDLYIKYNGKHFSIIDMDDLIYSILTGLNTNKNLRKKKHQIKNNIIKIIRENDLIKSIPNSYTIQFILDYLTPIFIKDRNTTKYFLTILGDCILKKKTNNLYYVLPSCNEFIKYLKEHFISYFKNTVSIDEIFTYRYNSEEHNNHRLVDFNKNKQIDNNWDIFLRNHVLDIYTISVHYSLRFKSAEGFLNKHLHNSNSKNKILFFKNNSKEEILEKFIKKYVTNMKNINITKMELYYLWLYYLNENRMPNIFINETFNIKFCKLNEIKYDSEKEYYTGFSSNYLCRIKIFRMFWDETMEITEEENNESIETSELFNLFNDWLIEKKSNCTMCLDQLTMISVYKHFYNIKIKNNKIIENVYCSLWNKKESINEILDELREQYKLLNETKITYTKLYKDYCENLMINNKNRVVSKQYFYEYIGKVIPQQYIKENYILKEYWN</sequence>
<reference evidence="2" key="1">
    <citation type="journal article" date="2020" name="Nature">
        <title>Giant virus diversity and host interactions through global metagenomics.</title>
        <authorList>
            <person name="Schulz F."/>
            <person name="Roux S."/>
            <person name="Paez-Espino D."/>
            <person name="Jungbluth S."/>
            <person name="Walsh D.A."/>
            <person name="Denef V.J."/>
            <person name="McMahon K.D."/>
            <person name="Konstantinidis K.T."/>
            <person name="Eloe-Fadrosh E.A."/>
            <person name="Kyrpides N.C."/>
            <person name="Woyke T."/>
        </authorList>
    </citation>
    <scope>NUCLEOTIDE SEQUENCE</scope>
    <source>
        <strain evidence="2">GVMAG-M-3300020169-51</strain>
    </source>
</reference>
<accession>A0A6C0C054</accession>